<dbReference type="STRING" id="155417.A0A4Q4T440"/>
<reference evidence="2 3" key="1">
    <citation type="submission" date="2018-06" db="EMBL/GenBank/DDBJ databases">
        <title>Complete Genomes of Monosporascus.</title>
        <authorList>
            <person name="Robinson A.J."/>
            <person name="Natvig D.O."/>
        </authorList>
    </citation>
    <scope>NUCLEOTIDE SEQUENCE [LARGE SCALE GENOMIC DNA]</scope>
    <source>
        <strain evidence="2 3">CBS 110550</strain>
    </source>
</reference>
<protein>
    <submittedName>
        <fullName evidence="2">Uncharacterized protein</fullName>
    </submittedName>
</protein>
<feature type="compositionally biased region" description="Acidic residues" evidence="1">
    <location>
        <begin position="61"/>
        <end position="88"/>
    </location>
</feature>
<feature type="compositionally biased region" description="Polar residues" evidence="1">
    <location>
        <begin position="547"/>
        <end position="565"/>
    </location>
</feature>
<feature type="region of interest" description="Disordered" evidence="1">
    <location>
        <begin position="124"/>
        <end position="148"/>
    </location>
</feature>
<dbReference type="Pfam" id="PF08728">
    <property type="entry name" value="CRT10"/>
    <property type="match status" value="1"/>
</dbReference>
<evidence type="ECO:0000256" key="1">
    <source>
        <dbReference type="SAM" id="MobiDB-lite"/>
    </source>
</evidence>
<proteinExistence type="predicted"/>
<organism evidence="2 3">
    <name type="scientific">Monosporascus ibericus</name>
    <dbReference type="NCBI Taxonomy" id="155417"/>
    <lineage>
        <taxon>Eukaryota</taxon>
        <taxon>Fungi</taxon>
        <taxon>Dikarya</taxon>
        <taxon>Ascomycota</taxon>
        <taxon>Pezizomycotina</taxon>
        <taxon>Sordariomycetes</taxon>
        <taxon>Xylariomycetidae</taxon>
        <taxon>Xylariales</taxon>
        <taxon>Xylariales incertae sedis</taxon>
        <taxon>Monosporascus</taxon>
    </lineage>
</organism>
<comment type="caution">
    <text evidence="2">The sequence shown here is derived from an EMBL/GenBank/DDBJ whole genome shotgun (WGS) entry which is preliminary data.</text>
</comment>
<dbReference type="InterPro" id="IPR014839">
    <property type="entry name" value="Crt10"/>
</dbReference>
<accession>A0A4Q4T440</accession>
<dbReference type="AlphaFoldDB" id="A0A4Q4T440"/>
<feature type="region of interest" description="Disordered" evidence="1">
    <location>
        <begin position="61"/>
        <end position="93"/>
    </location>
</feature>
<dbReference type="EMBL" id="QJNU01000406">
    <property type="protein sequence ID" value="RYO99812.1"/>
    <property type="molecule type" value="Genomic_DNA"/>
</dbReference>
<gene>
    <name evidence="2" type="ORF">DL764_006705</name>
</gene>
<dbReference type="SUPFAM" id="SSF63829">
    <property type="entry name" value="Calcium-dependent phosphotriesterase"/>
    <property type="match status" value="1"/>
</dbReference>
<keyword evidence="3" id="KW-1185">Reference proteome</keyword>
<evidence type="ECO:0000313" key="2">
    <source>
        <dbReference type="EMBL" id="RYO99812.1"/>
    </source>
</evidence>
<sequence length="757" mass="84387">MAASNEDLQVSRCTCETGRKRHHLPRSVHIPFEVSPTVYAFGHDAADGDNHNMDVAVVHEAEDENEEGETDSEEEEEGEHDNDDDDGDNGAATELWLGWTEGPEDVELTNPNGAWGIMDVSDEDEWTDDGPGPGIGVAGSNESDNDEDDQMVPQVARWRLNLTALSQVYNLYFVAYKNQIHVSRPRSCVTNALPATPDLVLKPRPSHMSFLVGGDIDRDNPHQVNHLIVGDLGDEEILLLAYDDGDVIAYYTKHIDNALIQGEEDGVDNTRPVQPFFHENVAKSAWGLAVHKKSRLIAVGSNMHNVTVFIFALTGDPYHHIPGADPAELFRNLVKDASGNLLNPSGTSWANLDEEQRVQKAAAMENVVRRRDANWRILLETNSYGNNIPNVAFTNDANGEAEKIAAVDVSGNLWLMDIWRFDKCPHVRIEQIHRSPSNAASLRRLFEDIGNPPRPRGWGVLVLPESSFLPVEGFQELLGLPASEIKYAASERIGCWIDISGGIRHVKNNSIQHPWLRPNQPSRPMSDQDGEPWQPSAWFDFQDRGSSRTTPATRESQGSPSSRQPSCRRKQVGVSSENLRGKTKPKTILGDGSSILRTYETDLELRSFEEGGVGIMFEGAIRQSRRRQLVIPNLGFMHERLSNLLHVPELSLVVAASMCGRVALLTLTRPKNENVAFKRGFKIEAILPTRSDEDRHLRPVCPLLGVAVSPVFLADKRAETDKAPAPRRYRIMLHYYDLRILSYELSRDSATDFLSVL</sequence>
<dbReference type="Proteomes" id="UP000293360">
    <property type="component" value="Unassembled WGS sequence"/>
</dbReference>
<name>A0A4Q4T440_9PEZI</name>
<dbReference type="OrthoDB" id="5591786at2759"/>
<evidence type="ECO:0000313" key="3">
    <source>
        <dbReference type="Proteomes" id="UP000293360"/>
    </source>
</evidence>
<feature type="region of interest" description="Disordered" evidence="1">
    <location>
        <begin position="512"/>
        <end position="586"/>
    </location>
</feature>